<protein>
    <submittedName>
        <fullName evidence="1">Uncharacterized protein</fullName>
    </submittedName>
</protein>
<name>A0A0F9U2E6_9ZZZZ</name>
<sequence length="219" mass="23292">MSDARVKIQQQNVSRESDGNWTNLRALRDGAMIAVPWYQALVLEGRCFSAAAPGTYDITGVTTMGTYADTSKTLAVDIPDGTAAIPLYIETNFNLNAATVSHMSAMVTVLLNGTGGSETEVSELNLRADNPVASGATAMHTVTSAVDNVDATERVLFHWASAQDLDTVDLDPYIRWSVGKTGIAPVVIDAGSIATVMFNATSTGFSLIHWAEITESAFN</sequence>
<comment type="caution">
    <text evidence="1">The sequence shown here is derived from an EMBL/GenBank/DDBJ whole genome shotgun (WGS) entry which is preliminary data.</text>
</comment>
<gene>
    <name evidence="1" type="ORF">LCGC14_0581810</name>
</gene>
<dbReference type="EMBL" id="LAZR01000882">
    <property type="protein sequence ID" value="KKN55506.1"/>
    <property type="molecule type" value="Genomic_DNA"/>
</dbReference>
<evidence type="ECO:0000313" key="1">
    <source>
        <dbReference type="EMBL" id="KKN55506.1"/>
    </source>
</evidence>
<organism evidence="1">
    <name type="scientific">marine sediment metagenome</name>
    <dbReference type="NCBI Taxonomy" id="412755"/>
    <lineage>
        <taxon>unclassified sequences</taxon>
        <taxon>metagenomes</taxon>
        <taxon>ecological metagenomes</taxon>
    </lineage>
</organism>
<proteinExistence type="predicted"/>
<accession>A0A0F9U2E6</accession>
<dbReference type="AlphaFoldDB" id="A0A0F9U2E6"/>
<reference evidence="1" key="1">
    <citation type="journal article" date="2015" name="Nature">
        <title>Complex archaea that bridge the gap between prokaryotes and eukaryotes.</title>
        <authorList>
            <person name="Spang A."/>
            <person name="Saw J.H."/>
            <person name="Jorgensen S.L."/>
            <person name="Zaremba-Niedzwiedzka K."/>
            <person name="Martijn J."/>
            <person name="Lind A.E."/>
            <person name="van Eijk R."/>
            <person name="Schleper C."/>
            <person name="Guy L."/>
            <person name="Ettema T.J."/>
        </authorList>
    </citation>
    <scope>NUCLEOTIDE SEQUENCE</scope>
</reference>